<reference evidence="2 3" key="1">
    <citation type="submission" date="2024-09" db="EMBL/GenBank/DDBJ databases">
        <authorList>
            <person name="Sun Q."/>
            <person name="Mori K."/>
        </authorList>
    </citation>
    <scope>NUCLEOTIDE SEQUENCE [LARGE SCALE GENOMIC DNA]</scope>
    <source>
        <strain evidence="2 3">JCM 11683</strain>
    </source>
</reference>
<dbReference type="InterPro" id="IPR007210">
    <property type="entry name" value="ABC_Gly_betaine_transp_sub-bd"/>
</dbReference>
<proteinExistence type="predicted"/>
<organism evidence="2 3">
    <name type="scientific">Brevibacterium otitidis</name>
    <dbReference type="NCBI Taxonomy" id="53364"/>
    <lineage>
        <taxon>Bacteria</taxon>
        <taxon>Bacillati</taxon>
        <taxon>Actinomycetota</taxon>
        <taxon>Actinomycetes</taxon>
        <taxon>Micrococcales</taxon>
        <taxon>Brevibacteriaceae</taxon>
        <taxon>Brevibacterium</taxon>
    </lineage>
</organism>
<evidence type="ECO:0000313" key="3">
    <source>
        <dbReference type="Proteomes" id="UP001589707"/>
    </source>
</evidence>
<dbReference type="Proteomes" id="UP001589707">
    <property type="component" value="Unassembled WGS sequence"/>
</dbReference>
<dbReference type="PROSITE" id="PS51257">
    <property type="entry name" value="PROKAR_LIPOPROTEIN"/>
    <property type="match status" value="1"/>
</dbReference>
<sequence>MAPLPRRRFLTAAGLTAAAAGSTLLSGCVLTEPLVQPPQESRPEPGTRVRVGSQSYYSSVVVAEIYAQALEHAGAEVDRQFMLGQREDYLPTFMAGGLEVFPEYGGHLLQYFRPDLREVDSAQIQLALQSALPTNLRVLTPAEAADHERFVVLREFGHERRLVDIGELRDLDEPLKIAAGAHVRRRPYGPRGLEETYGVKAEYIDTIPGDTIAARDMLTSGEVQVAFISAADPALESDTFLPLADPRMLVLAQLITPLVVPSLHPHFTEALARVNLRLDTTELQHLNGLSHYGMNETGPIARDWLQDKELLS</sequence>
<keyword evidence="3" id="KW-1185">Reference proteome</keyword>
<evidence type="ECO:0000313" key="2">
    <source>
        <dbReference type="EMBL" id="MFB9775798.1"/>
    </source>
</evidence>
<dbReference type="NCBIfam" id="TIGR01409">
    <property type="entry name" value="TAT_signal_seq"/>
    <property type="match status" value="1"/>
</dbReference>
<dbReference type="InterPro" id="IPR019546">
    <property type="entry name" value="TAT_signal_bac_arc"/>
</dbReference>
<feature type="domain" description="ABC-type glycine betaine transport system substrate-binding" evidence="1">
    <location>
        <begin position="48"/>
        <end position="306"/>
    </location>
</feature>
<comment type="caution">
    <text evidence="2">The sequence shown here is derived from an EMBL/GenBank/DDBJ whole genome shotgun (WGS) entry which is preliminary data.</text>
</comment>
<dbReference type="Pfam" id="PF04069">
    <property type="entry name" value="OpuAC"/>
    <property type="match status" value="1"/>
</dbReference>
<dbReference type="RefSeq" id="WP_376839240.1">
    <property type="nucleotide sequence ID" value="NZ_JBHMAU010000038.1"/>
</dbReference>
<gene>
    <name evidence="2" type="ORF">ACFFN1_05150</name>
</gene>
<accession>A0ABV5X065</accession>
<protein>
    <submittedName>
        <fullName evidence="2">ABC transporter substrate-binding protein</fullName>
    </submittedName>
</protein>
<dbReference type="Gene3D" id="3.40.190.120">
    <property type="entry name" value="Osmoprotection protein (prox), domain 2"/>
    <property type="match status" value="1"/>
</dbReference>
<dbReference type="SUPFAM" id="SSF53850">
    <property type="entry name" value="Periplasmic binding protein-like II"/>
    <property type="match status" value="1"/>
</dbReference>
<name>A0ABV5X065_9MICO</name>
<evidence type="ECO:0000259" key="1">
    <source>
        <dbReference type="Pfam" id="PF04069"/>
    </source>
</evidence>
<dbReference type="EMBL" id="JBHMAU010000038">
    <property type="protein sequence ID" value="MFB9775798.1"/>
    <property type="molecule type" value="Genomic_DNA"/>
</dbReference>
<dbReference type="InterPro" id="IPR006311">
    <property type="entry name" value="TAT_signal"/>
</dbReference>
<dbReference type="PROSITE" id="PS51318">
    <property type="entry name" value="TAT"/>
    <property type="match status" value="1"/>
</dbReference>
<dbReference type="CDD" id="cd13606">
    <property type="entry name" value="PBP2_ProX_like"/>
    <property type="match status" value="1"/>
</dbReference>
<dbReference type="Gene3D" id="3.40.190.10">
    <property type="entry name" value="Periplasmic binding protein-like II"/>
    <property type="match status" value="1"/>
</dbReference>